<feature type="transmembrane region" description="Helical" evidence="7">
    <location>
        <begin position="462"/>
        <end position="484"/>
    </location>
</feature>
<keyword evidence="10" id="KW-1185">Reference proteome</keyword>
<dbReference type="Gene3D" id="1.20.1720.10">
    <property type="entry name" value="Multidrug resistance protein D"/>
    <property type="match status" value="1"/>
</dbReference>
<feature type="transmembrane region" description="Helical" evidence="7">
    <location>
        <begin position="143"/>
        <end position="163"/>
    </location>
</feature>
<evidence type="ECO:0000256" key="1">
    <source>
        <dbReference type="ARBA" id="ARBA00004127"/>
    </source>
</evidence>
<keyword evidence="4 7" id="KW-0812">Transmembrane</keyword>
<dbReference type="Gene3D" id="1.20.1250.20">
    <property type="entry name" value="MFS general substrate transporter like domains"/>
    <property type="match status" value="1"/>
</dbReference>
<dbReference type="SUPFAM" id="SSF103473">
    <property type="entry name" value="MFS general substrate transporter"/>
    <property type="match status" value="1"/>
</dbReference>
<feature type="transmembrane region" description="Helical" evidence="7">
    <location>
        <begin position="390"/>
        <end position="412"/>
    </location>
</feature>
<dbReference type="PANTHER" id="PTHR23501">
    <property type="entry name" value="MAJOR FACILITATOR SUPERFAMILY"/>
    <property type="match status" value="1"/>
</dbReference>
<dbReference type="GO" id="GO:0022857">
    <property type="term" value="F:transmembrane transporter activity"/>
    <property type="evidence" value="ECO:0007669"/>
    <property type="project" value="InterPro"/>
</dbReference>
<evidence type="ECO:0000256" key="4">
    <source>
        <dbReference type="ARBA" id="ARBA00022692"/>
    </source>
</evidence>
<evidence type="ECO:0000313" key="9">
    <source>
        <dbReference type="EMBL" id="BAP58488.1"/>
    </source>
</evidence>
<feature type="transmembrane region" description="Helical" evidence="7">
    <location>
        <begin position="169"/>
        <end position="191"/>
    </location>
</feature>
<name>A0A090AJ73_9ENTR</name>
<dbReference type="InterPro" id="IPR011701">
    <property type="entry name" value="MFS"/>
</dbReference>
<sequence>MNEFYTRLTKKQRFFVFFSCVLAIFMTAIEMTIISTALPTIISELGGFYYIGWIFSIYLLIQAVTTPIYGKLSDIFGRKKIFFIGIVLFLLGSLFCGITHTILGLIISRAFQGLGAGAIIPITSIIVSDIYSKKDSTHMQGYLSSVWAVAAVIGPFFGAWIIKYFHWSLIFWINIPIGIFSILIFMTYLPDWNIDSKYEVENFCSKIFLLIIMNASLIISLQIQQLKFWTLLFFLIFITSVYFFRKKENNSNIPLFPKYFWKNNILLISNLGNIIIGAIIIGISAYLPTWIEFVEKGTPLQAGIILSMMSVGWAIASFFSSYLILSTSYRLTAQIGSLLLTLGSIFLLLLKIKSSLVYIGIGTFIIGIGMGMTSTAFLMSVQNYMHKSMIGTCTSLIMFSRMLGSSFGIAMMGEIFNFNLEKRLPNLINPLNIVMSHQNKKNFSEKVLHHIVDQISFSLHSVFLITMIIASLSIFLTWAIPCNLKKNNNLIKEKKIQINN</sequence>
<dbReference type="PANTHER" id="PTHR23501:SF191">
    <property type="entry name" value="VACUOLAR BASIC AMINO ACID TRANSPORTER 4"/>
    <property type="match status" value="1"/>
</dbReference>
<evidence type="ECO:0000256" key="3">
    <source>
        <dbReference type="ARBA" id="ARBA00022475"/>
    </source>
</evidence>
<feature type="transmembrane region" description="Helical" evidence="7">
    <location>
        <begin position="228"/>
        <end position="244"/>
    </location>
</feature>
<protein>
    <submittedName>
        <fullName evidence="9">EmrY</fullName>
    </submittedName>
</protein>
<dbReference type="InterPro" id="IPR036259">
    <property type="entry name" value="MFS_trans_sf"/>
</dbReference>
<feature type="transmembrane region" description="Helical" evidence="7">
    <location>
        <begin position="331"/>
        <end position="350"/>
    </location>
</feature>
<evidence type="ECO:0000259" key="8">
    <source>
        <dbReference type="PROSITE" id="PS50850"/>
    </source>
</evidence>
<dbReference type="GO" id="GO:0012505">
    <property type="term" value="C:endomembrane system"/>
    <property type="evidence" value="ECO:0007669"/>
    <property type="project" value="UniProtKB-SubCell"/>
</dbReference>
<keyword evidence="6 7" id="KW-0472">Membrane</keyword>
<keyword evidence="5 7" id="KW-1133">Transmembrane helix</keyword>
<proteinExistence type="predicted"/>
<dbReference type="RefSeq" id="WP_052459534.1">
    <property type="nucleotide sequence ID" value="NZ_AP014521.1"/>
</dbReference>
<feature type="transmembrane region" description="Helical" evidence="7">
    <location>
        <begin position="48"/>
        <end position="69"/>
    </location>
</feature>
<keyword evidence="3" id="KW-1003">Cell membrane</keyword>
<dbReference type="AlphaFoldDB" id="A0A090AJ73"/>
<evidence type="ECO:0000313" key="10">
    <source>
        <dbReference type="Proteomes" id="UP000031627"/>
    </source>
</evidence>
<organism evidence="9 10">
    <name type="scientific">Candidatus Tachikawaea gelatinosa</name>
    <dbReference type="NCBI Taxonomy" id="1410383"/>
    <lineage>
        <taxon>Bacteria</taxon>
        <taxon>Pseudomonadati</taxon>
        <taxon>Pseudomonadota</taxon>
        <taxon>Gammaproteobacteria</taxon>
        <taxon>Enterobacterales</taxon>
        <taxon>Enterobacteriaceae</taxon>
        <taxon>Candidatus Tachikawaea</taxon>
    </lineage>
</organism>
<dbReference type="PROSITE" id="PS50850">
    <property type="entry name" value="MFS"/>
    <property type="match status" value="1"/>
</dbReference>
<feature type="transmembrane region" description="Helical" evidence="7">
    <location>
        <begin position="81"/>
        <end position="107"/>
    </location>
</feature>
<evidence type="ECO:0000256" key="7">
    <source>
        <dbReference type="SAM" id="Phobius"/>
    </source>
</evidence>
<feature type="transmembrane region" description="Helical" evidence="7">
    <location>
        <begin position="300"/>
        <end position="324"/>
    </location>
</feature>
<feature type="transmembrane region" description="Helical" evidence="7">
    <location>
        <begin position="356"/>
        <end position="378"/>
    </location>
</feature>
<keyword evidence="2" id="KW-0813">Transport</keyword>
<dbReference type="OrthoDB" id="9812221at2"/>
<feature type="transmembrane region" description="Helical" evidence="7">
    <location>
        <begin position="265"/>
        <end position="288"/>
    </location>
</feature>
<feature type="transmembrane region" description="Helical" evidence="7">
    <location>
        <begin position="14"/>
        <end position="42"/>
    </location>
</feature>
<dbReference type="InterPro" id="IPR020846">
    <property type="entry name" value="MFS_dom"/>
</dbReference>
<dbReference type="Proteomes" id="UP000031627">
    <property type="component" value="Chromosome"/>
</dbReference>
<accession>A0A090AJ73</accession>
<dbReference type="KEGG" id="sbw:TGUWTKB_2440"/>
<dbReference type="Pfam" id="PF07690">
    <property type="entry name" value="MFS_1"/>
    <property type="match status" value="1"/>
</dbReference>
<dbReference type="PRINTS" id="PR01036">
    <property type="entry name" value="TCRTETB"/>
</dbReference>
<dbReference type="HOGENOM" id="CLU_000960_22_3_6"/>
<feature type="transmembrane region" description="Helical" evidence="7">
    <location>
        <begin position="203"/>
        <end position="222"/>
    </location>
</feature>
<comment type="subcellular location">
    <subcellularLocation>
        <location evidence="1">Endomembrane system</location>
        <topology evidence="1">Multi-pass membrane protein</topology>
    </subcellularLocation>
</comment>
<gene>
    <name evidence="9" type="primary">yebQ</name>
    <name evidence="9" type="ORF">TGUWTKB_2440</name>
</gene>
<reference evidence="9 10" key="2">
    <citation type="journal article" date="2014" name="Curr. Biol.">
        <title>Symbiont-Supplemented Maternal Investment Underpinning Host's Ecological Adaptation.</title>
        <authorList>
            <person name="Kaiwa N."/>
            <person name="Hosokawa T."/>
            <person name="Nikoh N."/>
            <person name="Tanahashi M."/>
            <person name="Moriyama M."/>
            <person name="Meng X.Y."/>
            <person name="Maeda T."/>
            <person name="Yamaguchi K."/>
            <person name="Shigenobu S."/>
            <person name="Ito M."/>
            <person name="Fukatsu T."/>
        </authorList>
    </citation>
    <scope>NUCLEOTIDE SEQUENCE [LARGE SCALE GENOMIC DNA]</scope>
    <source>
        <strain evidence="9 10">UwTKB</strain>
    </source>
</reference>
<dbReference type="GO" id="GO:0005886">
    <property type="term" value="C:plasma membrane"/>
    <property type="evidence" value="ECO:0007669"/>
    <property type="project" value="TreeGrafter"/>
</dbReference>
<feature type="domain" description="Major facilitator superfamily (MFS) profile" evidence="8">
    <location>
        <begin position="16"/>
        <end position="485"/>
    </location>
</feature>
<evidence type="ECO:0000256" key="2">
    <source>
        <dbReference type="ARBA" id="ARBA00022448"/>
    </source>
</evidence>
<evidence type="ECO:0000256" key="6">
    <source>
        <dbReference type="ARBA" id="ARBA00023136"/>
    </source>
</evidence>
<feature type="transmembrane region" description="Helical" evidence="7">
    <location>
        <begin position="113"/>
        <end position="131"/>
    </location>
</feature>
<evidence type="ECO:0000256" key="5">
    <source>
        <dbReference type="ARBA" id="ARBA00022989"/>
    </source>
</evidence>
<dbReference type="EMBL" id="AP014521">
    <property type="protein sequence ID" value="BAP58488.1"/>
    <property type="molecule type" value="Genomic_DNA"/>
</dbReference>
<reference evidence="10" key="1">
    <citation type="submission" date="2013-11" db="EMBL/GenBank/DDBJ databases">
        <title>Symbiont-containing voluminous jelly as an extraordinary maternal gift for overwintering insect nymphs.</title>
        <authorList>
            <person name="Kaiwa N."/>
            <person name="Hosokawa T."/>
            <person name="Nikoh N."/>
            <person name="Meng X.Y."/>
            <person name="Tanahashi M."/>
            <person name="Moriyama M."/>
            <person name="Maeda T."/>
            <person name="Yamaguchi K."/>
            <person name="Shigenobu S."/>
            <person name="Ito M."/>
            <person name="Fukatsu T."/>
        </authorList>
    </citation>
    <scope>NUCLEOTIDE SEQUENCE [LARGE SCALE GENOMIC DNA]</scope>
    <source>
        <strain evidence="10">UwTKB</strain>
    </source>
</reference>